<dbReference type="AlphaFoldDB" id="A0A3L7A4I5"/>
<accession>A0A3L7A4I5</accession>
<evidence type="ECO:0000313" key="2">
    <source>
        <dbReference type="EMBL" id="RLP75127.1"/>
    </source>
</evidence>
<evidence type="ECO:0000313" key="3">
    <source>
        <dbReference type="Proteomes" id="UP000269692"/>
    </source>
</evidence>
<gene>
    <name evidence="2" type="ORF">D9R14_17255</name>
</gene>
<dbReference type="Proteomes" id="UP000269692">
    <property type="component" value="Unassembled WGS sequence"/>
</dbReference>
<comment type="caution">
    <text evidence="2">The sequence shown here is derived from an EMBL/GenBank/DDBJ whole genome shotgun (WGS) entry which is preliminary data.</text>
</comment>
<dbReference type="EMBL" id="RCTF01000016">
    <property type="protein sequence ID" value="RLP75127.1"/>
    <property type="molecule type" value="Genomic_DNA"/>
</dbReference>
<feature type="compositionally biased region" description="Basic and acidic residues" evidence="1">
    <location>
        <begin position="69"/>
        <end position="88"/>
    </location>
</feature>
<organism evidence="2 3">
    <name type="scientific">Xanthobacter tagetidis</name>
    <dbReference type="NCBI Taxonomy" id="60216"/>
    <lineage>
        <taxon>Bacteria</taxon>
        <taxon>Pseudomonadati</taxon>
        <taxon>Pseudomonadota</taxon>
        <taxon>Alphaproteobacteria</taxon>
        <taxon>Hyphomicrobiales</taxon>
        <taxon>Xanthobacteraceae</taxon>
        <taxon>Xanthobacter</taxon>
    </lineage>
</organism>
<dbReference type="OrthoDB" id="8241295at2"/>
<reference evidence="2 3" key="1">
    <citation type="submission" date="2018-10" db="EMBL/GenBank/DDBJ databases">
        <title>Xanthobacter tagetidis genome sequencing and assembly.</title>
        <authorList>
            <person name="Maclea K.S."/>
            <person name="Goen A.E."/>
            <person name="Fatima S.A."/>
        </authorList>
    </citation>
    <scope>NUCLEOTIDE SEQUENCE [LARGE SCALE GENOMIC DNA]</scope>
    <source>
        <strain evidence="2 3">ATCC 700314</strain>
    </source>
</reference>
<feature type="region of interest" description="Disordered" evidence="1">
    <location>
        <begin position="1"/>
        <end position="89"/>
    </location>
</feature>
<dbReference type="RefSeq" id="WP_121624593.1">
    <property type="nucleotide sequence ID" value="NZ_JACIIW010000011.1"/>
</dbReference>
<protein>
    <submittedName>
        <fullName evidence="2">Uncharacterized protein</fullName>
    </submittedName>
</protein>
<proteinExistence type="predicted"/>
<sequence>MTRLYSGPTAYPDDLIQNGEDRSRPPIRQAAAEPRVVDHARQHQGGGPTGEVGGERPAENFGSALSAVDGRDVIPGEQPQDRGEHHWDAPLPVRVHGADGRTLKTLRDAGDFLSGRHMTLEHSAALQETARATVYAAASGAPGDVAEAGVKLHAYMQLMSLDRTAAVRR</sequence>
<keyword evidence="3" id="KW-1185">Reference proteome</keyword>
<evidence type="ECO:0000256" key="1">
    <source>
        <dbReference type="SAM" id="MobiDB-lite"/>
    </source>
</evidence>
<name>A0A3L7A4I5_9HYPH</name>